<reference evidence="3" key="1">
    <citation type="submission" date="2016-10" db="EMBL/GenBank/DDBJ databases">
        <authorList>
            <person name="Varghese N."/>
            <person name="Submissions S."/>
        </authorList>
    </citation>
    <scope>NUCLEOTIDE SEQUENCE [LARGE SCALE GENOMIC DNA]</scope>
    <source>
        <strain evidence="3">DSM 20632</strain>
    </source>
</reference>
<dbReference type="AlphaFoldDB" id="A0A1G9NPZ6"/>
<gene>
    <name evidence="2" type="ORF">SAMN04488535_1105</name>
</gene>
<dbReference type="EMBL" id="LT629700">
    <property type="protein sequence ID" value="SDL88107.1"/>
    <property type="molecule type" value="Genomic_DNA"/>
</dbReference>
<dbReference type="Proteomes" id="UP000199350">
    <property type="component" value="Chromosome I"/>
</dbReference>
<dbReference type="GO" id="GO:0006281">
    <property type="term" value="P:DNA repair"/>
    <property type="evidence" value="ECO:0007669"/>
    <property type="project" value="InterPro"/>
</dbReference>
<dbReference type="OrthoDB" id="9758724at2"/>
<evidence type="ECO:0000313" key="3">
    <source>
        <dbReference type="Proteomes" id="UP000199350"/>
    </source>
</evidence>
<evidence type="ECO:0000313" key="2">
    <source>
        <dbReference type="EMBL" id="SDL88107.1"/>
    </source>
</evidence>
<organism evidence="2 3">
    <name type="scientific">Corynebacterium mycetoides</name>
    <dbReference type="NCBI Taxonomy" id="38302"/>
    <lineage>
        <taxon>Bacteria</taxon>
        <taxon>Bacillati</taxon>
        <taxon>Actinomycetota</taxon>
        <taxon>Actinomycetes</taxon>
        <taxon>Mycobacteriales</taxon>
        <taxon>Corynebacteriaceae</taxon>
        <taxon>Corynebacterium</taxon>
    </lineage>
</organism>
<dbReference type="Pfam" id="PF12836">
    <property type="entry name" value="HHH_3"/>
    <property type="match status" value="1"/>
</dbReference>
<dbReference type="SUPFAM" id="SSF47781">
    <property type="entry name" value="RuvA domain 2-like"/>
    <property type="match status" value="1"/>
</dbReference>
<name>A0A1G9NPZ6_9CORY</name>
<protein>
    <submittedName>
        <fullName evidence="2">Competence protein ComEA</fullName>
    </submittedName>
</protein>
<dbReference type="InterPro" id="IPR051675">
    <property type="entry name" value="Endo/Exo/Phosphatase_dom_1"/>
</dbReference>
<dbReference type="InterPro" id="IPR010994">
    <property type="entry name" value="RuvA_2-like"/>
</dbReference>
<dbReference type="PANTHER" id="PTHR21180:SF32">
    <property type="entry name" value="ENDONUCLEASE_EXONUCLEASE_PHOSPHATASE FAMILY DOMAIN-CONTAINING PROTEIN 1"/>
    <property type="match status" value="1"/>
</dbReference>
<dbReference type="GO" id="GO:0015627">
    <property type="term" value="C:type II protein secretion system complex"/>
    <property type="evidence" value="ECO:0007669"/>
    <property type="project" value="TreeGrafter"/>
</dbReference>
<dbReference type="Gene3D" id="1.10.150.320">
    <property type="entry name" value="Photosystem II 12 kDa extrinsic protein"/>
    <property type="match status" value="1"/>
</dbReference>
<feature type="domain" description="Helix-hairpin-helix DNA-binding motif class 1" evidence="1">
    <location>
        <begin position="164"/>
        <end position="183"/>
    </location>
</feature>
<proteinExistence type="predicted"/>
<dbReference type="PANTHER" id="PTHR21180">
    <property type="entry name" value="ENDONUCLEASE/EXONUCLEASE/PHOSPHATASE FAMILY DOMAIN-CONTAINING PROTEIN 1"/>
    <property type="match status" value="1"/>
</dbReference>
<dbReference type="InterPro" id="IPR004509">
    <property type="entry name" value="Competence_ComEA_HhH"/>
</dbReference>
<dbReference type="NCBIfam" id="TIGR00426">
    <property type="entry name" value="competence protein ComEA helix-hairpin-helix repeat region"/>
    <property type="match status" value="1"/>
</dbReference>
<dbReference type="STRING" id="38302.SAMN04488535_1105"/>
<accession>A0A1G9NPZ6</accession>
<dbReference type="GO" id="GO:0003677">
    <property type="term" value="F:DNA binding"/>
    <property type="evidence" value="ECO:0007669"/>
    <property type="project" value="InterPro"/>
</dbReference>
<dbReference type="SMART" id="SM00278">
    <property type="entry name" value="HhH1"/>
    <property type="match status" value="2"/>
</dbReference>
<sequence length="216" mass="22033">MSTADRIKELLRPTGEEDALAVEYPSPRLRVEPAQAATAVAAVFALLAGWVMLRPGPPEPPEPQWDAAAEATPAPEQVVVSVVGEVANPGLVTLDQGARVAQALEIAQPYPHADLVALNQAQLLVDGQQIHVQAIGAAPPPGAPDAPGAPGAPGLVSLNTASAAELTTLPGIGEATAAAIVAHREANGLFTAVEQLMDVKGIGPAKFEALKDQVSV</sequence>
<dbReference type="RefSeq" id="WP_092149804.1">
    <property type="nucleotide sequence ID" value="NZ_LT629700.1"/>
</dbReference>
<feature type="domain" description="Helix-hairpin-helix DNA-binding motif class 1" evidence="1">
    <location>
        <begin position="194"/>
        <end position="213"/>
    </location>
</feature>
<evidence type="ECO:0000259" key="1">
    <source>
        <dbReference type="SMART" id="SM00278"/>
    </source>
</evidence>
<dbReference type="InterPro" id="IPR003583">
    <property type="entry name" value="Hlx-hairpin-Hlx_DNA-bd_motif"/>
</dbReference>
<keyword evidence="3" id="KW-1185">Reference proteome</keyword>
<dbReference type="GO" id="GO:0015628">
    <property type="term" value="P:protein secretion by the type II secretion system"/>
    <property type="evidence" value="ECO:0007669"/>
    <property type="project" value="TreeGrafter"/>
</dbReference>